<gene>
    <name evidence="1" type="ORF">CKF54_01530</name>
</gene>
<dbReference type="Proteomes" id="UP000265691">
    <property type="component" value="Unassembled WGS sequence"/>
</dbReference>
<evidence type="ECO:0000313" key="2">
    <source>
        <dbReference type="Proteomes" id="UP000265691"/>
    </source>
</evidence>
<protein>
    <submittedName>
        <fullName evidence="1">Uncharacterized protein</fullName>
    </submittedName>
</protein>
<accession>A0A3A1YA80</accession>
<dbReference type="OrthoDB" id="5675530at2"/>
<organism evidence="1 2">
    <name type="scientific">Psittacicella hinzii</name>
    <dbReference type="NCBI Taxonomy" id="2028575"/>
    <lineage>
        <taxon>Bacteria</taxon>
        <taxon>Pseudomonadati</taxon>
        <taxon>Pseudomonadota</taxon>
        <taxon>Gammaproteobacteria</taxon>
        <taxon>Pasteurellales</taxon>
        <taxon>Psittacicellaceae</taxon>
        <taxon>Psittacicella</taxon>
    </lineage>
</organism>
<sequence length="380" mass="45082">MFKKFFNLFNKAKDKEETKQKHKSQANNISLNEFKHLESTIEIDELNTITPQLEAEFNIFTKFLEEQKEFKLNISQALLSDAQKLTQKNLFDLIVSYSKEYQTFTSHILKQKTEVDKLDSRFLSLMASIEDVFNKKLFDKQGNIDLDSLALINFFLNDIFYKNKDSLIQDKHSLQSQDLYDILESHFSGMAPSKFYQTYVKDLYPQHLLQKLDQDIEMAIGKDNDFFDCRLPLLLLIPTVRKGTFLPLSYHEIILNFFSDRIENPKDQLHFLEMRRSVITYDLPLVELLITQYLTIKAYEYDLINQSYFIDKTNLESFLNRIKMQPIYLFAYLILARRKSKQDKIFLHEKDILILDRLSYLCDSNVDFKNLYLYLKGKGL</sequence>
<keyword evidence="2" id="KW-1185">Reference proteome</keyword>
<dbReference type="EMBL" id="NRHC01000016">
    <property type="protein sequence ID" value="RIY34139.1"/>
    <property type="molecule type" value="Genomic_DNA"/>
</dbReference>
<dbReference type="AlphaFoldDB" id="A0A3A1YA80"/>
<evidence type="ECO:0000313" key="1">
    <source>
        <dbReference type="EMBL" id="RIY34139.1"/>
    </source>
</evidence>
<dbReference type="RefSeq" id="WP_119524520.1">
    <property type="nucleotide sequence ID" value="NZ_NRHC01000016.1"/>
</dbReference>
<name>A0A3A1YA80_9GAMM</name>
<comment type="caution">
    <text evidence="1">The sequence shown here is derived from an EMBL/GenBank/DDBJ whole genome shotgun (WGS) entry which is preliminary data.</text>
</comment>
<proteinExistence type="predicted"/>
<reference evidence="1 2" key="1">
    <citation type="submission" date="2017-08" db="EMBL/GenBank/DDBJ databases">
        <title>Reclassification of Bisgaard taxon 37 and 44.</title>
        <authorList>
            <person name="Christensen H."/>
        </authorList>
    </citation>
    <scope>NUCLEOTIDE SEQUENCE [LARGE SCALE GENOMIC DNA]</scope>
    <source>
        <strain evidence="1 2">B96_3</strain>
    </source>
</reference>